<dbReference type="EMBL" id="CM037625">
    <property type="protein sequence ID" value="KAH7998071.1"/>
    <property type="molecule type" value="Genomic_DNA"/>
</dbReference>
<evidence type="ECO:0000313" key="2">
    <source>
        <dbReference type="Proteomes" id="UP000827872"/>
    </source>
</evidence>
<sequence>MASFMSKKSKLALLANTYLKSHSSMNSRENIYDYIRIDCDASYHCPEISWGLVLHVQQVVTDILTGSKSEGRIEALIAPEFRYNLAM</sequence>
<protein>
    <submittedName>
        <fullName evidence="1">Uncharacterized protein</fullName>
    </submittedName>
</protein>
<name>A0ACB8EYR6_9SAUR</name>
<comment type="caution">
    <text evidence="1">The sequence shown here is derived from an EMBL/GenBank/DDBJ whole genome shotgun (WGS) entry which is preliminary data.</text>
</comment>
<proteinExistence type="predicted"/>
<dbReference type="Proteomes" id="UP000827872">
    <property type="component" value="Linkage Group LG12"/>
</dbReference>
<accession>A0ACB8EYR6</accession>
<gene>
    <name evidence="1" type="ORF">K3G42_012161</name>
</gene>
<reference evidence="1" key="1">
    <citation type="submission" date="2021-08" db="EMBL/GenBank/DDBJ databases">
        <title>The first chromosome-level gecko genome reveals the dynamic sex chromosomes of Neotropical dwarf geckos (Sphaerodactylidae: Sphaerodactylus).</title>
        <authorList>
            <person name="Pinto B.J."/>
            <person name="Keating S.E."/>
            <person name="Gamble T."/>
        </authorList>
    </citation>
    <scope>NUCLEOTIDE SEQUENCE</scope>
    <source>
        <strain evidence="1">TG3544</strain>
    </source>
</reference>
<evidence type="ECO:0000313" key="1">
    <source>
        <dbReference type="EMBL" id="KAH7998071.1"/>
    </source>
</evidence>
<organism evidence="1 2">
    <name type="scientific">Sphaerodactylus townsendi</name>
    <dbReference type="NCBI Taxonomy" id="933632"/>
    <lineage>
        <taxon>Eukaryota</taxon>
        <taxon>Metazoa</taxon>
        <taxon>Chordata</taxon>
        <taxon>Craniata</taxon>
        <taxon>Vertebrata</taxon>
        <taxon>Euteleostomi</taxon>
        <taxon>Lepidosauria</taxon>
        <taxon>Squamata</taxon>
        <taxon>Bifurcata</taxon>
        <taxon>Gekkota</taxon>
        <taxon>Sphaerodactylidae</taxon>
        <taxon>Sphaerodactylus</taxon>
    </lineage>
</organism>
<keyword evidence="2" id="KW-1185">Reference proteome</keyword>